<evidence type="ECO:0000313" key="6">
    <source>
        <dbReference type="Proteomes" id="UP000193570"/>
    </source>
</evidence>
<protein>
    <submittedName>
        <fullName evidence="5">Patatin-like phospholipase</fullName>
    </submittedName>
</protein>
<feature type="domain" description="PNPLA" evidence="4">
    <location>
        <begin position="64"/>
        <end position="255"/>
    </location>
</feature>
<accession>A0A1X7A673</accession>
<feature type="chain" id="PRO_5012214206" evidence="3">
    <location>
        <begin position="19"/>
        <end position="362"/>
    </location>
</feature>
<feature type="short sequence motif" description="DGA/G" evidence="2">
    <location>
        <begin position="239"/>
        <end position="241"/>
    </location>
</feature>
<keyword evidence="6" id="KW-1185">Reference proteome</keyword>
<feature type="short sequence motif" description="GXGXXG" evidence="2">
    <location>
        <begin position="68"/>
        <end position="73"/>
    </location>
</feature>
<evidence type="ECO:0000256" key="1">
    <source>
        <dbReference type="ARBA" id="ARBA00023098"/>
    </source>
</evidence>
<evidence type="ECO:0000256" key="2">
    <source>
        <dbReference type="PROSITE-ProRule" id="PRU01161"/>
    </source>
</evidence>
<sequence length="362" mass="39273">MKRRVFLAAPLVAAACSAAPGPTLLPRERRGQVIPEYRLPADASFDIWRRHLDLSVMRKRPTILALSGGGEDGAFGAGLLNGWSATGKRPDFDLVTGVSTGALIAPFAFVGASEDRVLRRIYTTHDQGDILRSRFPGGIVQDAIFDSEPMRQLLDIYIDEALLERIAARHASGARMFVVTSNLDTGRAWIWNMGAIAAAGEIDLFRSVTLASASIPGVFPPVRIRLSTERGALSEAHVDGGVNMQLLAVPDAAFRNLSATAGSGGSLYLVINNTLSPTQNAVPRRALSIMQATFSSMVRASARQTTESARRYSERTGMAFEVAAVGPDFDVPFDASERFSLDYMRPLYRYGYTRATSGDAWR</sequence>
<evidence type="ECO:0000256" key="3">
    <source>
        <dbReference type="SAM" id="SignalP"/>
    </source>
</evidence>
<dbReference type="GO" id="GO:0016787">
    <property type="term" value="F:hydrolase activity"/>
    <property type="evidence" value="ECO:0007669"/>
    <property type="project" value="UniProtKB-UniRule"/>
</dbReference>
<keyword evidence="3" id="KW-0732">Signal</keyword>
<reference evidence="5 6" key="1">
    <citation type="submission" date="2017-03" db="EMBL/GenBank/DDBJ databases">
        <authorList>
            <person name="Afonso C.L."/>
            <person name="Miller P.J."/>
            <person name="Scott M.A."/>
            <person name="Spackman E."/>
            <person name="Goraichik I."/>
            <person name="Dimitrov K.M."/>
            <person name="Suarez D.L."/>
            <person name="Swayne D.E."/>
        </authorList>
    </citation>
    <scope>NUCLEOTIDE SEQUENCE [LARGE SCALE GENOMIC DNA]</scope>
    <source>
        <strain evidence="5 6">CECT 8625</strain>
    </source>
</reference>
<dbReference type="AlphaFoldDB" id="A0A1X7A673"/>
<dbReference type="SUPFAM" id="SSF52151">
    <property type="entry name" value="FabD/lysophospholipase-like"/>
    <property type="match status" value="1"/>
</dbReference>
<dbReference type="InterPro" id="IPR016035">
    <property type="entry name" value="Acyl_Trfase/lysoPLipase"/>
</dbReference>
<dbReference type="RefSeq" id="WP_085793411.1">
    <property type="nucleotide sequence ID" value="NZ_FWFK01000008.1"/>
</dbReference>
<dbReference type="PROSITE" id="PS51257">
    <property type="entry name" value="PROKAR_LIPOPROTEIN"/>
    <property type="match status" value="1"/>
</dbReference>
<feature type="short sequence motif" description="GXSXG" evidence="2">
    <location>
        <begin position="97"/>
        <end position="101"/>
    </location>
</feature>
<keyword evidence="1 2" id="KW-0443">Lipid metabolism</keyword>
<dbReference type="Proteomes" id="UP000193570">
    <property type="component" value="Unassembled WGS sequence"/>
</dbReference>
<proteinExistence type="predicted"/>
<feature type="active site" description="Nucleophile" evidence="2">
    <location>
        <position position="99"/>
    </location>
</feature>
<evidence type="ECO:0000313" key="5">
    <source>
        <dbReference type="EMBL" id="SLN71711.1"/>
    </source>
</evidence>
<evidence type="ECO:0000259" key="4">
    <source>
        <dbReference type="PROSITE" id="PS51635"/>
    </source>
</evidence>
<keyword evidence="2" id="KW-0378">Hydrolase</keyword>
<dbReference type="PROSITE" id="PS51635">
    <property type="entry name" value="PNPLA"/>
    <property type="match status" value="1"/>
</dbReference>
<dbReference type="Pfam" id="PF01734">
    <property type="entry name" value="Patatin"/>
    <property type="match status" value="1"/>
</dbReference>
<dbReference type="EMBL" id="FWFK01000008">
    <property type="protein sequence ID" value="SLN71711.1"/>
    <property type="molecule type" value="Genomic_DNA"/>
</dbReference>
<name>A0A1X7A673_9RHOB</name>
<dbReference type="Gene3D" id="3.40.1090.10">
    <property type="entry name" value="Cytosolic phospholipase A2 catalytic domain"/>
    <property type="match status" value="1"/>
</dbReference>
<keyword evidence="2" id="KW-0442">Lipid degradation</keyword>
<feature type="active site" description="Proton acceptor" evidence="2">
    <location>
        <position position="239"/>
    </location>
</feature>
<gene>
    <name evidence="5" type="ORF">ROJ8625_03741</name>
</gene>
<dbReference type="GO" id="GO:0016042">
    <property type="term" value="P:lipid catabolic process"/>
    <property type="evidence" value="ECO:0007669"/>
    <property type="project" value="UniProtKB-UniRule"/>
</dbReference>
<organism evidence="5 6">
    <name type="scientific">Roseivivax jejudonensis</name>
    <dbReference type="NCBI Taxonomy" id="1529041"/>
    <lineage>
        <taxon>Bacteria</taxon>
        <taxon>Pseudomonadati</taxon>
        <taxon>Pseudomonadota</taxon>
        <taxon>Alphaproteobacteria</taxon>
        <taxon>Rhodobacterales</taxon>
        <taxon>Roseobacteraceae</taxon>
        <taxon>Roseivivax</taxon>
    </lineage>
</organism>
<dbReference type="InterPro" id="IPR002641">
    <property type="entry name" value="PNPLA_dom"/>
</dbReference>
<dbReference type="OrthoDB" id="323481at2"/>
<feature type="signal peptide" evidence="3">
    <location>
        <begin position="1"/>
        <end position="18"/>
    </location>
</feature>